<dbReference type="InterPro" id="IPR013149">
    <property type="entry name" value="ADH-like_C"/>
</dbReference>
<dbReference type="InterPro" id="IPR020843">
    <property type="entry name" value="ER"/>
</dbReference>
<name>A0AAV9ZIG5_9AGAR</name>
<feature type="domain" description="Enoyl reductase (ER)" evidence="2">
    <location>
        <begin position="25"/>
        <end position="360"/>
    </location>
</feature>
<dbReference type="InterPro" id="IPR045010">
    <property type="entry name" value="MDR_fam"/>
</dbReference>
<dbReference type="Pfam" id="PF00107">
    <property type="entry name" value="ADH_zinc_N"/>
    <property type="match status" value="1"/>
</dbReference>
<evidence type="ECO:0000256" key="1">
    <source>
        <dbReference type="ARBA" id="ARBA00023002"/>
    </source>
</evidence>
<gene>
    <name evidence="3" type="ORF">R3P38DRAFT_373479</name>
</gene>
<dbReference type="InterPro" id="IPR011032">
    <property type="entry name" value="GroES-like_sf"/>
</dbReference>
<dbReference type="Proteomes" id="UP001362999">
    <property type="component" value="Unassembled WGS sequence"/>
</dbReference>
<dbReference type="PANTHER" id="PTHR43205:SF7">
    <property type="entry name" value="PROSTAGLANDIN REDUCTASE 1"/>
    <property type="match status" value="1"/>
</dbReference>
<dbReference type="Pfam" id="PF16884">
    <property type="entry name" value="ADH_N_2"/>
    <property type="match status" value="1"/>
</dbReference>
<dbReference type="GO" id="GO:0016628">
    <property type="term" value="F:oxidoreductase activity, acting on the CH-CH group of donors, NAD or NADP as acceptor"/>
    <property type="evidence" value="ECO:0007669"/>
    <property type="project" value="InterPro"/>
</dbReference>
<accession>A0AAV9ZIG5</accession>
<proteinExistence type="predicted"/>
<evidence type="ECO:0000259" key="2">
    <source>
        <dbReference type="SMART" id="SM00829"/>
    </source>
</evidence>
<keyword evidence="4" id="KW-1185">Reference proteome</keyword>
<dbReference type="SUPFAM" id="SSF51735">
    <property type="entry name" value="NAD(P)-binding Rossmann-fold domains"/>
    <property type="match status" value="1"/>
</dbReference>
<comment type="caution">
    <text evidence="3">The sequence shown here is derived from an EMBL/GenBank/DDBJ whole genome shotgun (WGS) entry which is preliminary data.</text>
</comment>
<dbReference type="CDD" id="cd05288">
    <property type="entry name" value="PGDH"/>
    <property type="match status" value="1"/>
</dbReference>
<evidence type="ECO:0000313" key="4">
    <source>
        <dbReference type="Proteomes" id="UP001362999"/>
    </source>
</evidence>
<protein>
    <submittedName>
        <fullName evidence="3">NADP-dependent oxidoreductase RED1</fullName>
    </submittedName>
</protein>
<evidence type="ECO:0000313" key="3">
    <source>
        <dbReference type="EMBL" id="KAK6983964.1"/>
    </source>
</evidence>
<dbReference type="PANTHER" id="PTHR43205">
    <property type="entry name" value="PROSTAGLANDIN REDUCTASE"/>
    <property type="match status" value="1"/>
</dbReference>
<organism evidence="3 4">
    <name type="scientific">Favolaschia claudopus</name>
    <dbReference type="NCBI Taxonomy" id="2862362"/>
    <lineage>
        <taxon>Eukaryota</taxon>
        <taxon>Fungi</taxon>
        <taxon>Dikarya</taxon>
        <taxon>Basidiomycota</taxon>
        <taxon>Agaricomycotina</taxon>
        <taxon>Agaricomycetes</taxon>
        <taxon>Agaricomycetidae</taxon>
        <taxon>Agaricales</taxon>
        <taxon>Marasmiineae</taxon>
        <taxon>Mycenaceae</taxon>
        <taxon>Favolaschia</taxon>
    </lineage>
</organism>
<dbReference type="EMBL" id="JAWWNJ010000143">
    <property type="protein sequence ID" value="KAK6983964.1"/>
    <property type="molecule type" value="Genomic_DNA"/>
</dbReference>
<dbReference type="SUPFAM" id="SSF50129">
    <property type="entry name" value="GroES-like"/>
    <property type="match status" value="1"/>
</dbReference>
<dbReference type="SMART" id="SM00829">
    <property type="entry name" value="PKS_ER"/>
    <property type="match status" value="1"/>
</dbReference>
<sequence length="365" mass="39861">MAPVTNARVLFGSVPKDFPIPGETTVYDTSQTIDLDNAPLNGGFLVKTLVLSLDPYMRGKMRSPEKKSYSPAFIPGEPLYGHGVGVVLRSENPVVPVGKYVYGQFNHQQYRIVESTDKVELEILEKHPKLPWTTFVGALGMPGKTAFAGWREFSKAKTGEVAFITTGAGPVGSLVIQLAKRDGLKVIASAGSDDKVKFMKDIGADVAFNYKTTDTREVLEREGPIDVYWDNVGGEILEAALDNANINARFIECGMISGYNTGDQGVKVLFTSLLAFSAQSPCLSSTSQNLFQLFAKSITLYGFLFSRLHHKYDEEFSRTIPAALASGEIKYTEEVHYGLDKVGDAILRIQKGENAAKVVVVVAEE</sequence>
<keyword evidence="1" id="KW-0560">Oxidoreductase</keyword>
<reference evidence="3 4" key="1">
    <citation type="journal article" date="2024" name="J Genomics">
        <title>Draft genome sequencing and assembly of Favolaschia claudopus CIRM-BRFM 2984 isolated from oak limbs.</title>
        <authorList>
            <person name="Navarro D."/>
            <person name="Drula E."/>
            <person name="Chaduli D."/>
            <person name="Cazenave R."/>
            <person name="Ahrendt S."/>
            <person name="Wang J."/>
            <person name="Lipzen A."/>
            <person name="Daum C."/>
            <person name="Barry K."/>
            <person name="Grigoriev I.V."/>
            <person name="Favel A."/>
            <person name="Rosso M.N."/>
            <person name="Martin F."/>
        </authorList>
    </citation>
    <scope>NUCLEOTIDE SEQUENCE [LARGE SCALE GENOMIC DNA]</scope>
    <source>
        <strain evidence="3 4">CIRM-BRFM 2984</strain>
    </source>
</reference>
<dbReference type="AlphaFoldDB" id="A0AAV9ZIG5"/>
<dbReference type="Gene3D" id="3.90.180.10">
    <property type="entry name" value="Medium-chain alcohol dehydrogenases, catalytic domain"/>
    <property type="match status" value="1"/>
</dbReference>
<dbReference type="InterPro" id="IPR041694">
    <property type="entry name" value="ADH_N_2"/>
</dbReference>
<dbReference type="Gene3D" id="3.40.50.720">
    <property type="entry name" value="NAD(P)-binding Rossmann-like Domain"/>
    <property type="match status" value="1"/>
</dbReference>
<dbReference type="InterPro" id="IPR036291">
    <property type="entry name" value="NAD(P)-bd_dom_sf"/>
</dbReference>